<feature type="region of interest" description="Disordered" evidence="1">
    <location>
        <begin position="51"/>
        <end position="126"/>
    </location>
</feature>
<keyword evidence="3" id="KW-1185">Reference proteome</keyword>
<evidence type="ECO:0000313" key="3">
    <source>
        <dbReference type="Proteomes" id="UP000001861"/>
    </source>
</evidence>
<dbReference type="GeneID" id="6012893"/>
<evidence type="ECO:0000313" key="2">
    <source>
        <dbReference type="EMBL" id="EAU85534.1"/>
    </source>
</evidence>
<dbReference type="Proteomes" id="UP000001861">
    <property type="component" value="Unassembled WGS sequence"/>
</dbReference>
<feature type="compositionally biased region" description="Polar residues" evidence="1">
    <location>
        <begin position="249"/>
        <end position="276"/>
    </location>
</feature>
<dbReference type="KEGG" id="cci:CC1G_06435"/>
<comment type="caution">
    <text evidence="2">The sequence shown here is derived from an EMBL/GenBank/DDBJ whole genome shotgun (WGS) entry which is preliminary data.</text>
</comment>
<dbReference type="VEuPathDB" id="FungiDB:CC1G_06435"/>
<feature type="region of interest" description="Disordered" evidence="1">
    <location>
        <begin position="249"/>
        <end position="341"/>
    </location>
</feature>
<protein>
    <recommendedName>
        <fullName evidence="4">BZIP domain-containing protein</fullName>
    </recommendedName>
</protein>
<name>A8NU06_COPC7</name>
<feature type="region of interest" description="Disordered" evidence="1">
    <location>
        <begin position="1"/>
        <end position="24"/>
    </location>
</feature>
<feature type="compositionally biased region" description="Low complexity" evidence="1">
    <location>
        <begin position="105"/>
        <end position="126"/>
    </location>
</feature>
<dbReference type="SUPFAM" id="SSF57959">
    <property type="entry name" value="Leucine zipper domain"/>
    <property type="match status" value="1"/>
</dbReference>
<dbReference type="OMA" id="VNTHYEL"/>
<dbReference type="eggNOG" id="ENOG502SCYA">
    <property type="taxonomic scope" value="Eukaryota"/>
</dbReference>
<dbReference type="InterPro" id="IPR046347">
    <property type="entry name" value="bZIP_sf"/>
</dbReference>
<reference evidence="2 3" key="1">
    <citation type="journal article" date="2010" name="Proc. Natl. Acad. Sci. U.S.A.">
        <title>Insights into evolution of multicellular fungi from the assembled chromosomes of the mushroom Coprinopsis cinerea (Coprinus cinereus).</title>
        <authorList>
            <person name="Stajich J.E."/>
            <person name="Wilke S.K."/>
            <person name="Ahren D."/>
            <person name="Au C.H."/>
            <person name="Birren B.W."/>
            <person name="Borodovsky M."/>
            <person name="Burns C."/>
            <person name="Canback B."/>
            <person name="Casselton L.A."/>
            <person name="Cheng C.K."/>
            <person name="Deng J."/>
            <person name="Dietrich F.S."/>
            <person name="Fargo D.C."/>
            <person name="Farman M.L."/>
            <person name="Gathman A.C."/>
            <person name="Goldberg J."/>
            <person name="Guigo R."/>
            <person name="Hoegger P.J."/>
            <person name="Hooker J.B."/>
            <person name="Huggins A."/>
            <person name="James T.Y."/>
            <person name="Kamada T."/>
            <person name="Kilaru S."/>
            <person name="Kodira C."/>
            <person name="Kues U."/>
            <person name="Kupfer D."/>
            <person name="Kwan H.S."/>
            <person name="Lomsadze A."/>
            <person name="Li W."/>
            <person name="Lilly W.W."/>
            <person name="Ma L.J."/>
            <person name="Mackey A.J."/>
            <person name="Manning G."/>
            <person name="Martin F."/>
            <person name="Muraguchi H."/>
            <person name="Natvig D.O."/>
            <person name="Palmerini H."/>
            <person name="Ramesh M.A."/>
            <person name="Rehmeyer C.J."/>
            <person name="Roe B.A."/>
            <person name="Shenoy N."/>
            <person name="Stanke M."/>
            <person name="Ter-Hovhannisyan V."/>
            <person name="Tunlid A."/>
            <person name="Velagapudi R."/>
            <person name="Vision T.J."/>
            <person name="Zeng Q."/>
            <person name="Zolan M.E."/>
            <person name="Pukkila P.J."/>
        </authorList>
    </citation>
    <scope>NUCLEOTIDE SEQUENCE [LARGE SCALE GENOMIC DNA]</scope>
    <source>
        <strain evidence="3">Okayama-7 / 130 / ATCC MYA-4618 / FGSC 9003</strain>
    </source>
</reference>
<dbReference type="RefSeq" id="XP_001836350.1">
    <property type="nucleotide sequence ID" value="XM_001836298.1"/>
</dbReference>
<organism evidence="2 3">
    <name type="scientific">Coprinopsis cinerea (strain Okayama-7 / 130 / ATCC MYA-4618 / FGSC 9003)</name>
    <name type="common">Inky cap fungus</name>
    <name type="synonym">Hormographiella aspergillata</name>
    <dbReference type="NCBI Taxonomy" id="240176"/>
    <lineage>
        <taxon>Eukaryota</taxon>
        <taxon>Fungi</taxon>
        <taxon>Dikarya</taxon>
        <taxon>Basidiomycota</taxon>
        <taxon>Agaricomycotina</taxon>
        <taxon>Agaricomycetes</taxon>
        <taxon>Agaricomycetidae</taxon>
        <taxon>Agaricales</taxon>
        <taxon>Agaricineae</taxon>
        <taxon>Psathyrellaceae</taxon>
        <taxon>Coprinopsis</taxon>
    </lineage>
</organism>
<sequence length="406" mass="45196">MSSKRGRKRNDNLPPNRARDVQRAFRARRAAHLLALEQRVSELEEENDYLRQALNLPPSNRPPLGRGPTGKDKPKPNPNPPTNPLSTLFQQLQSSSTRETSVFLDSPPSRDSTDSPVSIPVSMSPSRPMTVLDSNAWSDNLLVDNVSRTLPPPPITSTSTYHISPITVPSTVKMDLNVYAASSATPSRNITINRTYDNPGNVLTGNSVREYGPMSYTSQTTQLADEQPRTHYDYMSTLFQNQQPSAVYTRLGQTPSPSEYVQQQSDQTVNHPQSHCSADAAMNSCTTSHPTLVHPRPMSHPAHSQSQPYRPHSLPMQSQSRQDMHPPRQSSLSRRETPVSFVDTTTPARDHHGYAIGQNCHLTNHPPIQNDPRSHDYALRLHGIEASVPRQQVPYAHAPDGHLHRA</sequence>
<evidence type="ECO:0000256" key="1">
    <source>
        <dbReference type="SAM" id="MobiDB-lite"/>
    </source>
</evidence>
<proteinExistence type="predicted"/>
<accession>A8NU06</accession>
<dbReference type="Gene3D" id="1.20.5.170">
    <property type="match status" value="1"/>
</dbReference>
<dbReference type="OrthoDB" id="2552152at2759"/>
<dbReference type="AlphaFoldDB" id="A8NU06"/>
<feature type="compositionally biased region" description="Low complexity" evidence="1">
    <location>
        <begin position="84"/>
        <end position="97"/>
    </location>
</feature>
<evidence type="ECO:0008006" key="4">
    <source>
        <dbReference type="Google" id="ProtNLM"/>
    </source>
</evidence>
<gene>
    <name evidence="2" type="ORF">CC1G_06435</name>
</gene>
<dbReference type="EMBL" id="AACS02000004">
    <property type="protein sequence ID" value="EAU85534.1"/>
    <property type="molecule type" value="Genomic_DNA"/>
</dbReference>
<dbReference type="InParanoid" id="A8NU06"/>
<dbReference type="GO" id="GO:0003700">
    <property type="term" value="F:DNA-binding transcription factor activity"/>
    <property type="evidence" value="ECO:0007669"/>
    <property type="project" value="InterPro"/>
</dbReference>